<reference evidence="12" key="1">
    <citation type="submission" date="2022-07" db="EMBL/GenBank/DDBJ databases">
        <title>Fungi with potential for degradation of polypropylene.</title>
        <authorList>
            <person name="Gostincar C."/>
        </authorList>
    </citation>
    <scope>NUCLEOTIDE SEQUENCE</scope>
    <source>
        <strain evidence="12">EXF-13287</strain>
    </source>
</reference>
<dbReference type="EMBL" id="JANBVN010000084">
    <property type="protein sequence ID" value="KAJ9148806.1"/>
    <property type="molecule type" value="Genomic_DNA"/>
</dbReference>
<feature type="transmembrane region" description="Helical" evidence="10">
    <location>
        <begin position="362"/>
        <end position="383"/>
    </location>
</feature>
<evidence type="ECO:0000256" key="1">
    <source>
        <dbReference type="ARBA" id="ARBA00004651"/>
    </source>
</evidence>
<evidence type="ECO:0000313" key="12">
    <source>
        <dbReference type="EMBL" id="KAJ9148806.1"/>
    </source>
</evidence>
<evidence type="ECO:0000256" key="4">
    <source>
        <dbReference type="ARBA" id="ARBA00022475"/>
    </source>
</evidence>
<feature type="transmembrane region" description="Helical" evidence="10">
    <location>
        <begin position="492"/>
        <end position="513"/>
    </location>
</feature>
<evidence type="ECO:0000256" key="7">
    <source>
        <dbReference type="ARBA" id="ARBA00023136"/>
    </source>
</evidence>
<keyword evidence="13" id="KW-1185">Reference proteome</keyword>
<feature type="transmembrane region" description="Helical" evidence="10">
    <location>
        <begin position="98"/>
        <end position="123"/>
    </location>
</feature>
<keyword evidence="6 10" id="KW-1133">Transmembrane helix</keyword>
<protein>
    <submittedName>
        <fullName evidence="12">DHA14-like major facilitator</fullName>
    </submittedName>
</protein>
<feature type="transmembrane region" description="Helical" evidence="10">
    <location>
        <begin position="323"/>
        <end position="341"/>
    </location>
</feature>
<dbReference type="Gene3D" id="1.20.1250.20">
    <property type="entry name" value="MFS general substrate transporter like domains"/>
    <property type="match status" value="1"/>
</dbReference>
<dbReference type="CDD" id="cd17502">
    <property type="entry name" value="MFS_Azr1_MDR_like"/>
    <property type="match status" value="1"/>
</dbReference>
<keyword evidence="5 10" id="KW-0812">Transmembrane</keyword>
<evidence type="ECO:0000256" key="5">
    <source>
        <dbReference type="ARBA" id="ARBA00022692"/>
    </source>
</evidence>
<keyword evidence="7 10" id="KW-0472">Membrane</keyword>
<dbReference type="PRINTS" id="PR01036">
    <property type="entry name" value="TCRTETB"/>
</dbReference>
<accession>A0AA38RIB7</accession>
<feature type="domain" description="Major facilitator superfamily (MFS) profile" evidence="11">
    <location>
        <begin position="100"/>
        <end position="587"/>
    </location>
</feature>
<dbReference type="GO" id="GO:0005886">
    <property type="term" value="C:plasma membrane"/>
    <property type="evidence" value="ECO:0007669"/>
    <property type="project" value="UniProtKB-SubCell"/>
</dbReference>
<feature type="transmembrane region" description="Helical" evidence="10">
    <location>
        <begin position="223"/>
        <end position="244"/>
    </location>
</feature>
<feature type="region of interest" description="Disordered" evidence="9">
    <location>
        <begin position="1"/>
        <end position="89"/>
    </location>
</feature>
<feature type="transmembrane region" description="Helical" evidence="10">
    <location>
        <begin position="250"/>
        <end position="273"/>
    </location>
</feature>
<dbReference type="SUPFAM" id="SSF103473">
    <property type="entry name" value="MFS general substrate transporter"/>
    <property type="match status" value="1"/>
</dbReference>
<feature type="transmembrane region" description="Helical" evidence="10">
    <location>
        <begin position="165"/>
        <end position="184"/>
    </location>
</feature>
<dbReference type="InterPro" id="IPR011701">
    <property type="entry name" value="MFS"/>
</dbReference>
<dbReference type="PANTHER" id="PTHR23501:SF199">
    <property type="entry name" value="MFS EFFLUX TRANSPORTER INPD-RELATED"/>
    <property type="match status" value="1"/>
</dbReference>
<proteinExistence type="inferred from homology"/>
<keyword evidence="8" id="KW-0325">Glycoprotein</keyword>
<evidence type="ECO:0000256" key="2">
    <source>
        <dbReference type="ARBA" id="ARBA00007520"/>
    </source>
</evidence>
<feature type="compositionally biased region" description="Basic and acidic residues" evidence="9">
    <location>
        <begin position="29"/>
        <end position="47"/>
    </location>
</feature>
<evidence type="ECO:0000313" key="13">
    <source>
        <dbReference type="Proteomes" id="UP001174691"/>
    </source>
</evidence>
<evidence type="ECO:0000256" key="6">
    <source>
        <dbReference type="ARBA" id="ARBA00022989"/>
    </source>
</evidence>
<evidence type="ECO:0000256" key="8">
    <source>
        <dbReference type="ARBA" id="ARBA00023180"/>
    </source>
</evidence>
<feature type="transmembrane region" description="Helical" evidence="10">
    <location>
        <begin position="453"/>
        <end position="471"/>
    </location>
</feature>
<dbReference type="Proteomes" id="UP001174691">
    <property type="component" value="Unassembled WGS sequence"/>
</dbReference>
<evidence type="ECO:0000256" key="10">
    <source>
        <dbReference type="SAM" id="Phobius"/>
    </source>
</evidence>
<feature type="transmembrane region" description="Helical" evidence="10">
    <location>
        <begin position="190"/>
        <end position="211"/>
    </location>
</feature>
<dbReference type="Pfam" id="PF07690">
    <property type="entry name" value="MFS_1"/>
    <property type="match status" value="1"/>
</dbReference>
<feature type="transmembrane region" description="Helical" evidence="10">
    <location>
        <begin position="560"/>
        <end position="582"/>
    </location>
</feature>
<keyword evidence="4" id="KW-1003">Cell membrane</keyword>
<dbReference type="AlphaFoldDB" id="A0AA38RIB7"/>
<dbReference type="FunFam" id="1.20.1250.20:FF:000489">
    <property type="entry name" value="MFS general substrate transporter"/>
    <property type="match status" value="1"/>
</dbReference>
<dbReference type="FunFam" id="1.20.1720.10:FF:000012">
    <property type="entry name" value="MFS toxin efflux pump (AflT)"/>
    <property type="match status" value="1"/>
</dbReference>
<feature type="transmembrane region" description="Helical" evidence="10">
    <location>
        <begin position="135"/>
        <end position="153"/>
    </location>
</feature>
<feature type="transmembrane region" description="Helical" evidence="10">
    <location>
        <begin position="429"/>
        <end position="447"/>
    </location>
</feature>
<dbReference type="PANTHER" id="PTHR23501">
    <property type="entry name" value="MAJOR FACILITATOR SUPERFAMILY"/>
    <property type="match status" value="1"/>
</dbReference>
<dbReference type="InterPro" id="IPR020846">
    <property type="entry name" value="MFS_dom"/>
</dbReference>
<feature type="compositionally biased region" description="Basic and acidic residues" evidence="9">
    <location>
        <begin position="73"/>
        <end position="89"/>
    </location>
</feature>
<evidence type="ECO:0000256" key="3">
    <source>
        <dbReference type="ARBA" id="ARBA00022448"/>
    </source>
</evidence>
<dbReference type="InterPro" id="IPR036259">
    <property type="entry name" value="MFS_trans_sf"/>
</dbReference>
<sequence length="597" mass="64578">MADLKAGPAITTADSEAPTIAGSTTSLSEKARSLRDDGASERIERTDGTQQYNTDSDEKHHDLTHQQTATSHGGKEHSLRPTSTREDGTEYPKGMQLVLINVALCMAVFLMSLDNAIIATAIPKITDQFNSLADVGWYGSAYMLTTAALQLLFGRLYTFFNIKWMYLTAIGFFELGSLICGVAPTSTALIVGRAIAGIGAAGLFSGSLIILAHSVPLDKRPIYTGLIGSMYGIASVSGPLLGGAFTDKVTWRWCFFINLPIGAVTVGVITIFFKAPHSKKNTETWKERFWQLDPFGTAVFMPAIICLLLALQWGGTEYAWDNWRIIFLFVMFGVLISIFLFDQHKQGPRATVPPPIFFKRSVWSASFYSFSMGSAFMGAVFYLPIWFQAVKGASAVHSGIMNLPMLISVVIMSVIAGGVVTVIGYYSPFMIIGTVLASIGFGLITTFEPDTRAPIWIGYQIIIGAGLGLGFQQPFIAVQTVLEMKDVPTGTSIITFMQTLGGALFVSVSQNVFTNKLVQYVREYVPGLDPAVVLGTGATAIQHTIRPDQLAGVTQAYSDALTQTFIVFVAMGTLSIVGALVIEWKSVKGKKIEMAAA</sequence>
<keyword evidence="3" id="KW-0813">Transport</keyword>
<organism evidence="12 13">
    <name type="scientific">Coniochaeta hoffmannii</name>
    <dbReference type="NCBI Taxonomy" id="91930"/>
    <lineage>
        <taxon>Eukaryota</taxon>
        <taxon>Fungi</taxon>
        <taxon>Dikarya</taxon>
        <taxon>Ascomycota</taxon>
        <taxon>Pezizomycotina</taxon>
        <taxon>Sordariomycetes</taxon>
        <taxon>Sordariomycetidae</taxon>
        <taxon>Coniochaetales</taxon>
        <taxon>Coniochaetaceae</taxon>
        <taxon>Coniochaeta</taxon>
    </lineage>
</organism>
<gene>
    <name evidence="12" type="ORF">NKR19_g5844</name>
</gene>
<name>A0AA38RIB7_9PEZI</name>
<dbReference type="PROSITE" id="PS50850">
    <property type="entry name" value="MFS"/>
    <property type="match status" value="1"/>
</dbReference>
<comment type="subcellular location">
    <subcellularLocation>
        <location evidence="1">Cell membrane</location>
        <topology evidence="1">Multi-pass membrane protein</topology>
    </subcellularLocation>
</comment>
<feature type="transmembrane region" description="Helical" evidence="10">
    <location>
        <begin position="294"/>
        <end position="311"/>
    </location>
</feature>
<dbReference type="GO" id="GO:0022857">
    <property type="term" value="F:transmembrane transporter activity"/>
    <property type="evidence" value="ECO:0007669"/>
    <property type="project" value="InterPro"/>
</dbReference>
<comment type="caution">
    <text evidence="12">The sequence shown here is derived from an EMBL/GenBank/DDBJ whole genome shotgun (WGS) entry which is preliminary data.</text>
</comment>
<evidence type="ECO:0000256" key="9">
    <source>
        <dbReference type="SAM" id="MobiDB-lite"/>
    </source>
</evidence>
<comment type="similarity">
    <text evidence="2">Belongs to the major facilitator superfamily. TCR/Tet family.</text>
</comment>
<dbReference type="FunFam" id="1.20.1250.20:FF:000196">
    <property type="entry name" value="MFS toxin efflux pump (AflT)"/>
    <property type="match status" value="1"/>
</dbReference>
<feature type="transmembrane region" description="Helical" evidence="10">
    <location>
        <begin position="403"/>
        <end position="422"/>
    </location>
</feature>
<evidence type="ECO:0000259" key="11">
    <source>
        <dbReference type="PROSITE" id="PS50850"/>
    </source>
</evidence>
<dbReference type="Gene3D" id="1.20.1720.10">
    <property type="entry name" value="Multidrug resistance protein D"/>
    <property type="match status" value="1"/>
</dbReference>